<dbReference type="Gene3D" id="3.40.850.10">
    <property type="entry name" value="Kinesin motor domain"/>
    <property type="match status" value="1"/>
</dbReference>
<dbReference type="InterPro" id="IPR027640">
    <property type="entry name" value="Kinesin-like_fam"/>
</dbReference>
<dbReference type="PROSITE" id="PS50067">
    <property type="entry name" value="KINESIN_MOTOR_2"/>
    <property type="match status" value="1"/>
</dbReference>
<evidence type="ECO:0000256" key="2">
    <source>
        <dbReference type="SAM" id="MobiDB-lite"/>
    </source>
</evidence>
<dbReference type="InterPro" id="IPR001752">
    <property type="entry name" value="Kinesin_motor_dom"/>
</dbReference>
<feature type="domain" description="Kinesin motor" evidence="3">
    <location>
        <begin position="1"/>
        <end position="28"/>
    </location>
</feature>
<comment type="caution">
    <text evidence="4">The sequence shown here is derived from an EMBL/GenBank/DDBJ whole genome shotgun (WGS) entry which is preliminary data.</text>
</comment>
<comment type="caution">
    <text evidence="1">Lacks conserved residue(s) required for the propagation of feature annotation.</text>
</comment>
<feature type="region of interest" description="Disordered" evidence="2">
    <location>
        <begin position="80"/>
        <end position="116"/>
    </location>
</feature>
<protein>
    <recommendedName>
        <fullName evidence="3">Kinesin motor domain-containing protein</fullName>
    </recommendedName>
</protein>
<evidence type="ECO:0000313" key="5">
    <source>
        <dbReference type="Proteomes" id="UP001189429"/>
    </source>
</evidence>
<evidence type="ECO:0000313" key="4">
    <source>
        <dbReference type="EMBL" id="CAK0884506.1"/>
    </source>
</evidence>
<proteinExistence type="inferred from homology"/>
<dbReference type="SUPFAM" id="SSF52540">
    <property type="entry name" value="P-loop containing nucleoside triphosphate hydrolases"/>
    <property type="match status" value="1"/>
</dbReference>
<reference evidence="4" key="1">
    <citation type="submission" date="2023-10" db="EMBL/GenBank/DDBJ databases">
        <authorList>
            <person name="Chen Y."/>
            <person name="Shah S."/>
            <person name="Dougan E. K."/>
            <person name="Thang M."/>
            <person name="Chan C."/>
        </authorList>
    </citation>
    <scope>NUCLEOTIDE SEQUENCE [LARGE SCALE GENOMIC DNA]</scope>
</reference>
<name>A0ABN9WHQ5_9DINO</name>
<gene>
    <name evidence="4" type="ORF">PCOR1329_LOCUS66439</name>
</gene>
<accession>A0ABN9WHQ5</accession>
<dbReference type="Proteomes" id="UP001189429">
    <property type="component" value="Unassembled WGS sequence"/>
</dbReference>
<organism evidence="4 5">
    <name type="scientific">Prorocentrum cordatum</name>
    <dbReference type="NCBI Taxonomy" id="2364126"/>
    <lineage>
        <taxon>Eukaryota</taxon>
        <taxon>Sar</taxon>
        <taxon>Alveolata</taxon>
        <taxon>Dinophyceae</taxon>
        <taxon>Prorocentrales</taxon>
        <taxon>Prorocentraceae</taxon>
        <taxon>Prorocentrum</taxon>
    </lineage>
</organism>
<keyword evidence="5" id="KW-1185">Reference proteome</keyword>
<feature type="compositionally biased region" description="Basic and acidic residues" evidence="2">
    <location>
        <begin position="90"/>
        <end position="99"/>
    </location>
</feature>
<dbReference type="PANTHER" id="PTHR47969">
    <property type="entry name" value="CHROMOSOME-ASSOCIATED KINESIN KIF4A-RELATED"/>
    <property type="match status" value="1"/>
</dbReference>
<dbReference type="InterPro" id="IPR027417">
    <property type="entry name" value="P-loop_NTPase"/>
</dbReference>
<dbReference type="InterPro" id="IPR036961">
    <property type="entry name" value="Kinesin_motor_dom_sf"/>
</dbReference>
<evidence type="ECO:0000259" key="3">
    <source>
        <dbReference type="PROSITE" id="PS50067"/>
    </source>
</evidence>
<dbReference type="EMBL" id="CAUYUJ010018560">
    <property type="protein sequence ID" value="CAK0884506.1"/>
    <property type="molecule type" value="Genomic_DNA"/>
</dbReference>
<evidence type="ECO:0000256" key="1">
    <source>
        <dbReference type="PROSITE-ProRule" id="PRU00283"/>
    </source>
</evidence>
<sequence>MVACLSPSDKHYEENLSTLSYASQAASIKNTPTVNIDPKDRLIQQLEAKLAAAHAYILKHLGVAELPQSLLDAGDAALAKRPRARQFARSADKRERRGAEQVGSQTAPQGRRGGRL</sequence>
<comment type="similarity">
    <text evidence="1">Belongs to the TRAFAC class myosin-kinesin ATPase superfamily. Kinesin family.</text>
</comment>